<dbReference type="STRING" id="1385515.GCA_000423325_01209"/>
<feature type="domain" description="Serine aminopeptidase S33" evidence="2">
    <location>
        <begin position="111"/>
        <end position="191"/>
    </location>
</feature>
<proteinExistence type="predicted"/>
<accession>A0A0A0MA11</accession>
<dbReference type="PANTHER" id="PTHR12277:SF81">
    <property type="entry name" value="PROTEIN ABHD13"/>
    <property type="match status" value="1"/>
</dbReference>
<dbReference type="PROSITE" id="PS51257">
    <property type="entry name" value="PROKAR_LIPOPROTEIN"/>
    <property type="match status" value="1"/>
</dbReference>
<dbReference type="AlphaFoldDB" id="A0A0A0MA11"/>
<protein>
    <recommendedName>
        <fullName evidence="2">Serine aminopeptidase S33 domain-containing protein</fullName>
    </recommendedName>
</protein>
<dbReference type="Proteomes" id="UP000030003">
    <property type="component" value="Unassembled WGS sequence"/>
</dbReference>
<gene>
    <name evidence="3" type="ORF">N791_00250</name>
</gene>
<dbReference type="Gene3D" id="3.40.50.1820">
    <property type="entry name" value="alpha/beta hydrolase"/>
    <property type="match status" value="1"/>
</dbReference>
<dbReference type="OrthoDB" id="9798884at2"/>
<sequence>MRLLGLSRLWMRLMQLPVLLVLAGCTFNVKESNVVISRSAPPVEIAVLQQAWPGYRVEQTGMQMADGTELSSLRLVRQDAIATVLYFGGNGYTIARHGQRTVGTYRELPVNLVLVDHRGYGGSGGSASLSALMSDAIEVYDAIRVDPMLGALPVVVHGHSLGSFMAGGVADARRLDGVVLESSVTTAEAWTAHLRSKQSWWIRALVWRVKPDASLAGLGNAGVAGALDEPVLFVVGAEDDVTPAGFSRELYASAPLPEGDRRLVVVPGRGHMDAAESPEFRAALRDLLARVGRRTSVAEAPQQTRTPRSPFVAPAAAAGDDVGRGRANYNDAPTRR</sequence>
<keyword evidence="4" id="KW-1185">Reference proteome</keyword>
<feature type="region of interest" description="Disordered" evidence="1">
    <location>
        <begin position="295"/>
        <end position="336"/>
    </location>
</feature>
<evidence type="ECO:0000313" key="3">
    <source>
        <dbReference type="EMBL" id="KGO99910.1"/>
    </source>
</evidence>
<dbReference type="EMBL" id="AVBH01000001">
    <property type="protein sequence ID" value="KGO99910.1"/>
    <property type="molecule type" value="Genomic_DNA"/>
</dbReference>
<reference evidence="3 4" key="1">
    <citation type="submission" date="2013-08" db="EMBL/GenBank/DDBJ databases">
        <title>Genomic analysis of Lysobacter defluvii.</title>
        <authorList>
            <person name="Wang Q."/>
            <person name="Wang G."/>
        </authorList>
    </citation>
    <scope>NUCLEOTIDE SEQUENCE [LARGE SCALE GENOMIC DNA]</scope>
    <source>
        <strain evidence="3 4">IMMIB APB-9</strain>
    </source>
</reference>
<dbReference type="SUPFAM" id="SSF53474">
    <property type="entry name" value="alpha/beta-Hydrolases"/>
    <property type="match status" value="1"/>
</dbReference>
<dbReference type="InterPro" id="IPR029058">
    <property type="entry name" value="AB_hydrolase_fold"/>
</dbReference>
<evidence type="ECO:0000256" key="1">
    <source>
        <dbReference type="SAM" id="MobiDB-lite"/>
    </source>
</evidence>
<dbReference type="eggNOG" id="COG1073">
    <property type="taxonomic scope" value="Bacteria"/>
</dbReference>
<evidence type="ECO:0000259" key="2">
    <source>
        <dbReference type="Pfam" id="PF12146"/>
    </source>
</evidence>
<evidence type="ECO:0000313" key="4">
    <source>
        <dbReference type="Proteomes" id="UP000030003"/>
    </source>
</evidence>
<dbReference type="PANTHER" id="PTHR12277">
    <property type="entry name" value="ALPHA/BETA HYDROLASE DOMAIN-CONTAINING PROTEIN"/>
    <property type="match status" value="1"/>
</dbReference>
<organism evidence="3 4">
    <name type="scientific">Lysobacter defluvii IMMIB APB-9 = DSM 18482</name>
    <dbReference type="NCBI Taxonomy" id="1385515"/>
    <lineage>
        <taxon>Bacteria</taxon>
        <taxon>Pseudomonadati</taxon>
        <taxon>Pseudomonadota</taxon>
        <taxon>Gammaproteobacteria</taxon>
        <taxon>Lysobacterales</taxon>
        <taxon>Lysobacteraceae</taxon>
        <taxon>Novilysobacter</taxon>
    </lineage>
</organism>
<name>A0A0A0MA11_9GAMM</name>
<comment type="caution">
    <text evidence="3">The sequence shown here is derived from an EMBL/GenBank/DDBJ whole genome shotgun (WGS) entry which is preliminary data.</text>
</comment>
<dbReference type="RefSeq" id="WP_027069617.1">
    <property type="nucleotide sequence ID" value="NZ_AUHT01000006.1"/>
</dbReference>
<dbReference type="InterPro" id="IPR022742">
    <property type="entry name" value="Hydrolase_4"/>
</dbReference>
<dbReference type="Pfam" id="PF12146">
    <property type="entry name" value="Hydrolase_4"/>
    <property type="match status" value="1"/>
</dbReference>